<gene>
    <name evidence="2" type="ORF">J2T60_000260</name>
</gene>
<feature type="transmembrane region" description="Helical" evidence="1">
    <location>
        <begin position="121"/>
        <end position="139"/>
    </location>
</feature>
<accession>A0ABT1G5S7</accession>
<evidence type="ECO:0000256" key="1">
    <source>
        <dbReference type="SAM" id="Phobius"/>
    </source>
</evidence>
<evidence type="ECO:0000313" key="3">
    <source>
        <dbReference type="Proteomes" id="UP001523550"/>
    </source>
</evidence>
<evidence type="ECO:0000313" key="2">
    <source>
        <dbReference type="EMBL" id="MCP1726295.1"/>
    </source>
</evidence>
<protein>
    <submittedName>
        <fullName evidence="2">Uncharacterized protein</fullName>
    </submittedName>
</protein>
<organism evidence="2 3">
    <name type="scientific">Natronospira proteinivora</name>
    <dbReference type="NCBI Taxonomy" id="1807133"/>
    <lineage>
        <taxon>Bacteria</taxon>
        <taxon>Pseudomonadati</taxon>
        <taxon>Pseudomonadota</taxon>
        <taxon>Gammaproteobacteria</taxon>
        <taxon>Natronospirales</taxon>
        <taxon>Natronospiraceae</taxon>
        <taxon>Natronospira</taxon>
    </lineage>
</organism>
<keyword evidence="1" id="KW-0472">Membrane</keyword>
<sequence>MRKLGGWLFRWLLAVLATAAVGSIVQSQFNLAAIRQWGAPVGFGERLQVTFQDLIGFAPLWAVLVGVALLLAFLLAQALLRLGPGMAAWLYPVAGLLAVAALIGLLHVALPMTPIAATRTLAGSVFMALPGLLGGWIFVRLSETPSGQAA</sequence>
<dbReference type="RefSeq" id="WP_253444341.1">
    <property type="nucleotide sequence ID" value="NZ_JALJYF010000001.1"/>
</dbReference>
<feature type="transmembrane region" description="Helical" evidence="1">
    <location>
        <begin position="54"/>
        <end position="76"/>
    </location>
</feature>
<dbReference type="EMBL" id="JALJYF010000001">
    <property type="protein sequence ID" value="MCP1726295.1"/>
    <property type="molecule type" value="Genomic_DNA"/>
</dbReference>
<keyword evidence="1" id="KW-1133">Transmembrane helix</keyword>
<comment type="caution">
    <text evidence="2">The sequence shown here is derived from an EMBL/GenBank/DDBJ whole genome shotgun (WGS) entry which is preliminary data.</text>
</comment>
<name>A0ABT1G5S7_9GAMM</name>
<reference evidence="2 3" key="1">
    <citation type="submission" date="2022-03" db="EMBL/GenBank/DDBJ databases">
        <title>Genomic Encyclopedia of Type Strains, Phase III (KMG-III): the genomes of soil and plant-associated and newly described type strains.</title>
        <authorList>
            <person name="Whitman W."/>
        </authorList>
    </citation>
    <scope>NUCLEOTIDE SEQUENCE [LARGE SCALE GENOMIC DNA]</scope>
    <source>
        <strain evidence="2 3">BSker1</strain>
    </source>
</reference>
<dbReference type="Proteomes" id="UP001523550">
    <property type="component" value="Unassembled WGS sequence"/>
</dbReference>
<keyword evidence="3" id="KW-1185">Reference proteome</keyword>
<proteinExistence type="predicted"/>
<keyword evidence="1" id="KW-0812">Transmembrane</keyword>
<feature type="transmembrane region" description="Helical" evidence="1">
    <location>
        <begin position="88"/>
        <end position="109"/>
    </location>
</feature>